<keyword evidence="3" id="KW-1185">Reference proteome</keyword>
<evidence type="ECO:0000313" key="2">
    <source>
        <dbReference type="EMBL" id="UZD53622.1"/>
    </source>
</evidence>
<organism evidence="2 3">
    <name type="scientific">Caldimonas aquatica</name>
    <dbReference type="NCBI Taxonomy" id="376175"/>
    <lineage>
        <taxon>Bacteria</taxon>
        <taxon>Pseudomonadati</taxon>
        <taxon>Pseudomonadota</taxon>
        <taxon>Betaproteobacteria</taxon>
        <taxon>Burkholderiales</taxon>
        <taxon>Sphaerotilaceae</taxon>
        <taxon>Caldimonas</taxon>
    </lineage>
</organism>
<protein>
    <submittedName>
        <fullName evidence="2">NRDE family protein</fullName>
    </submittedName>
</protein>
<name>A0ABY6MPR4_9BURK</name>
<dbReference type="InterPro" id="IPR008551">
    <property type="entry name" value="TANGO2"/>
</dbReference>
<proteinExistence type="predicted"/>
<dbReference type="Proteomes" id="UP001163266">
    <property type="component" value="Chromosome"/>
</dbReference>
<gene>
    <name evidence="2" type="ORF">OMP39_07850</name>
</gene>
<sequence length="294" mass="32055">MCLVALAFEAHPRFPLVVAANRDEFFDRAAAPLHWWPPRPDTPQILAGRDLQAGGTWMGVSPAGRLALLTNVRDPARMNPAAPSRGTLVTEWLVGGHSFDAFVEAHASVPYNGFNLLAADWGAGELRWWSNHPCARGASPAAAGGSALAHAALLPPVRLTPGLYGLSNALLDTPWPKVRRLKQRLAETLASAHSTEQLIERLLDALSDPTPAPDEELPRTGVPLEWERWLSSAYIRTPDGRYGTRCSTVLVVEREGGAERALVVERTHPGPGAERAGERREHLRQWPRAGLTRS</sequence>
<reference evidence="2" key="1">
    <citation type="submission" date="2022-10" db="EMBL/GenBank/DDBJ databases">
        <title>Complete genome sequence of Schlegelella aquatica LMG 23380.</title>
        <authorList>
            <person name="Musilova J."/>
            <person name="Kourilova X."/>
            <person name="Bezdicek M."/>
            <person name="Hermankova K."/>
            <person name="Obruca S."/>
            <person name="Sedlar K."/>
        </authorList>
    </citation>
    <scope>NUCLEOTIDE SEQUENCE</scope>
    <source>
        <strain evidence="2">LMG 23380</strain>
    </source>
</reference>
<dbReference type="EMBL" id="CP110257">
    <property type="protein sequence ID" value="UZD53622.1"/>
    <property type="molecule type" value="Genomic_DNA"/>
</dbReference>
<accession>A0ABY6MPR4</accession>
<dbReference type="PANTHER" id="PTHR17985:SF8">
    <property type="entry name" value="TRANSPORT AND GOLGI ORGANIZATION PROTEIN 2 HOMOLOG"/>
    <property type="match status" value="1"/>
</dbReference>
<evidence type="ECO:0000256" key="1">
    <source>
        <dbReference type="SAM" id="MobiDB-lite"/>
    </source>
</evidence>
<dbReference type="Pfam" id="PF05742">
    <property type="entry name" value="TANGO2"/>
    <property type="match status" value="1"/>
</dbReference>
<feature type="compositionally biased region" description="Basic and acidic residues" evidence="1">
    <location>
        <begin position="275"/>
        <end position="284"/>
    </location>
</feature>
<dbReference type="RefSeq" id="WP_264891205.1">
    <property type="nucleotide sequence ID" value="NZ_CP110257.1"/>
</dbReference>
<evidence type="ECO:0000313" key="3">
    <source>
        <dbReference type="Proteomes" id="UP001163266"/>
    </source>
</evidence>
<feature type="region of interest" description="Disordered" evidence="1">
    <location>
        <begin position="268"/>
        <end position="294"/>
    </location>
</feature>
<dbReference type="PANTHER" id="PTHR17985">
    <property type="entry name" value="SER/THR-RICH PROTEIN T10 IN DGCR REGION"/>
    <property type="match status" value="1"/>
</dbReference>